<dbReference type="InterPro" id="IPR036390">
    <property type="entry name" value="WH_DNA-bd_sf"/>
</dbReference>
<dbReference type="Pfam" id="PF03466">
    <property type="entry name" value="LysR_substrate"/>
    <property type="match status" value="1"/>
</dbReference>
<dbReference type="InterPro" id="IPR000847">
    <property type="entry name" value="LysR_HTH_N"/>
</dbReference>
<evidence type="ECO:0000259" key="6">
    <source>
        <dbReference type="PROSITE" id="PS50931"/>
    </source>
</evidence>
<dbReference type="SUPFAM" id="SSF53850">
    <property type="entry name" value="Periplasmic binding protein-like II"/>
    <property type="match status" value="1"/>
</dbReference>
<evidence type="ECO:0000313" key="8">
    <source>
        <dbReference type="Proteomes" id="UP000256845"/>
    </source>
</evidence>
<dbReference type="PROSITE" id="PS50931">
    <property type="entry name" value="HTH_LYSR"/>
    <property type="match status" value="1"/>
</dbReference>
<dbReference type="Gene3D" id="1.10.10.10">
    <property type="entry name" value="Winged helix-like DNA-binding domain superfamily/Winged helix DNA-binding domain"/>
    <property type="match status" value="1"/>
</dbReference>
<evidence type="ECO:0000256" key="3">
    <source>
        <dbReference type="ARBA" id="ARBA00023125"/>
    </source>
</evidence>
<dbReference type="InterPro" id="IPR058163">
    <property type="entry name" value="LysR-type_TF_proteobact-type"/>
</dbReference>
<reference evidence="7 8" key="1">
    <citation type="submission" date="2018-07" db="EMBL/GenBank/DDBJ databases">
        <title>Genomic Encyclopedia of Type Strains, Phase III (KMG-III): the genomes of soil and plant-associated and newly described type strains.</title>
        <authorList>
            <person name="Whitman W."/>
        </authorList>
    </citation>
    <scope>NUCLEOTIDE SEQUENCE [LARGE SCALE GENOMIC DNA]</scope>
    <source>
        <strain evidence="7 8">CECT 8488</strain>
    </source>
</reference>
<dbReference type="GO" id="GO:0006351">
    <property type="term" value="P:DNA-templated transcription"/>
    <property type="evidence" value="ECO:0007669"/>
    <property type="project" value="TreeGrafter"/>
</dbReference>
<evidence type="ECO:0000256" key="4">
    <source>
        <dbReference type="ARBA" id="ARBA00023163"/>
    </source>
</evidence>
<evidence type="ECO:0000256" key="5">
    <source>
        <dbReference type="SAM" id="Coils"/>
    </source>
</evidence>
<dbReference type="Pfam" id="PF00126">
    <property type="entry name" value="HTH_1"/>
    <property type="match status" value="1"/>
</dbReference>
<dbReference type="Gene3D" id="3.40.190.290">
    <property type="match status" value="1"/>
</dbReference>
<evidence type="ECO:0000256" key="1">
    <source>
        <dbReference type="ARBA" id="ARBA00009437"/>
    </source>
</evidence>
<protein>
    <submittedName>
        <fullName evidence="7">LysR family transcriptional regulator</fullName>
    </submittedName>
</protein>
<feature type="coiled-coil region" evidence="5">
    <location>
        <begin position="62"/>
        <end position="89"/>
    </location>
</feature>
<keyword evidence="2" id="KW-0805">Transcription regulation</keyword>
<comment type="caution">
    <text evidence="7">The sequence shown here is derived from an EMBL/GenBank/DDBJ whole genome shotgun (WGS) entry which is preliminary data.</text>
</comment>
<organism evidence="7 8">
    <name type="scientific">Aestuariispira insulae</name>
    <dbReference type="NCBI Taxonomy" id="1461337"/>
    <lineage>
        <taxon>Bacteria</taxon>
        <taxon>Pseudomonadati</taxon>
        <taxon>Pseudomonadota</taxon>
        <taxon>Alphaproteobacteria</taxon>
        <taxon>Rhodospirillales</taxon>
        <taxon>Kiloniellaceae</taxon>
        <taxon>Aestuariispira</taxon>
    </lineage>
</organism>
<dbReference type="InterPro" id="IPR005119">
    <property type="entry name" value="LysR_subst-bd"/>
</dbReference>
<keyword evidence="8" id="KW-1185">Reference proteome</keyword>
<keyword evidence="4" id="KW-0804">Transcription</keyword>
<dbReference type="EMBL" id="QRDW01000001">
    <property type="protein sequence ID" value="RED54383.1"/>
    <property type="molecule type" value="Genomic_DNA"/>
</dbReference>
<dbReference type="GO" id="GO:0043565">
    <property type="term" value="F:sequence-specific DNA binding"/>
    <property type="evidence" value="ECO:0007669"/>
    <property type="project" value="TreeGrafter"/>
</dbReference>
<dbReference type="SUPFAM" id="SSF46785">
    <property type="entry name" value="Winged helix' DNA-binding domain"/>
    <property type="match status" value="1"/>
</dbReference>
<dbReference type="RefSeq" id="WP_181905209.1">
    <property type="nucleotide sequence ID" value="NZ_QRDW01000001.1"/>
</dbReference>
<comment type="similarity">
    <text evidence="1">Belongs to the LysR transcriptional regulatory family.</text>
</comment>
<feature type="domain" description="HTH lysR-type" evidence="6">
    <location>
        <begin position="2"/>
        <end position="59"/>
    </location>
</feature>
<name>A0A3D9HY11_9PROT</name>
<evidence type="ECO:0000256" key="2">
    <source>
        <dbReference type="ARBA" id="ARBA00023015"/>
    </source>
</evidence>
<dbReference type="GO" id="GO:0003700">
    <property type="term" value="F:DNA-binding transcription factor activity"/>
    <property type="evidence" value="ECO:0007669"/>
    <property type="project" value="InterPro"/>
</dbReference>
<dbReference type="PANTHER" id="PTHR30537">
    <property type="entry name" value="HTH-TYPE TRANSCRIPTIONAL REGULATOR"/>
    <property type="match status" value="1"/>
</dbReference>
<dbReference type="AlphaFoldDB" id="A0A3D9HY11"/>
<keyword evidence="5" id="KW-0175">Coiled coil</keyword>
<sequence>MFQSKDLHLVRTLAESGRMADAAEKLGLHHSTIFRQLRDLEESLGYPLFTKADQRYHPTPAAEQIASLADDIDRQLAGLERKLAGAELAPEGRVRLTTTDSLFYDRLMPLLADFHQVYPRIQLEILVDCRAMMLNRREADIALRPTNSPPETLVGRRLGLIQTAIYAAEQRLKRNDWINLEDLPWIGFEDSLGHLRSARWLSQTCPNIEPVIRVNSLHAAFHLARSGLGLALLPTFLGDPCKELARLEKPNADWNTDLWLLTHPDLRHSPRIRAVLDFLADHLTVG</sequence>
<dbReference type="Proteomes" id="UP000256845">
    <property type="component" value="Unassembled WGS sequence"/>
</dbReference>
<evidence type="ECO:0000313" key="7">
    <source>
        <dbReference type="EMBL" id="RED54383.1"/>
    </source>
</evidence>
<keyword evidence="3" id="KW-0238">DNA-binding</keyword>
<proteinExistence type="inferred from homology"/>
<gene>
    <name evidence="7" type="ORF">DFP90_1011186</name>
</gene>
<accession>A0A3D9HY11</accession>
<dbReference type="InterPro" id="IPR036388">
    <property type="entry name" value="WH-like_DNA-bd_sf"/>
</dbReference>
<dbReference type="PANTHER" id="PTHR30537:SF3">
    <property type="entry name" value="TRANSCRIPTIONAL REGULATORY PROTEIN"/>
    <property type="match status" value="1"/>
</dbReference>